<dbReference type="GO" id="GO:0005886">
    <property type="term" value="C:plasma membrane"/>
    <property type="evidence" value="ECO:0007669"/>
    <property type="project" value="UniProtKB-SubCell"/>
</dbReference>
<dbReference type="Gene3D" id="3.40.50.300">
    <property type="entry name" value="P-loop containing nucleotide triphosphate hydrolases"/>
    <property type="match status" value="1"/>
</dbReference>
<dbReference type="InterPro" id="IPR003593">
    <property type="entry name" value="AAA+_ATPase"/>
</dbReference>
<proteinExistence type="inferred from homology"/>
<dbReference type="CDD" id="cd09831">
    <property type="entry name" value="CBS_pair_ABC_Gly_Pro_assoc"/>
    <property type="match status" value="1"/>
</dbReference>
<keyword evidence="2 7" id="KW-0813">Transport</keyword>
<dbReference type="GO" id="GO:0006865">
    <property type="term" value="P:amino acid transport"/>
    <property type="evidence" value="ECO:0007669"/>
    <property type="project" value="UniProtKB-UniRule"/>
</dbReference>
<dbReference type="PANTHER" id="PTHR43869">
    <property type="entry name" value="GLYCINE BETAINE/PROLINE BETAINE TRANSPORT SYSTEM ATP-BINDING PROTEIN PROV"/>
    <property type="match status" value="1"/>
</dbReference>
<dbReference type="Proteomes" id="UP000317374">
    <property type="component" value="Unassembled WGS sequence"/>
</dbReference>
<feature type="domain" description="CBS" evidence="9">
    <location>
        <begin position="369"/>
        <end position="426"/>
    </location>
</feature>
<evidence type="ECO:0000256" key="3">
    <source>
        <dbReference type="ARBA" id="ARBA00022741"/>
    </source>
</evidence>
<dbReference type="Pfam" id="PF00571">
    <property type="entry name" value="CBS"/>
    <property type="match status" value="1"/>
</dbReference>
<keyword evidence="4 7" id="KW-0067">ATP-binding</keyword>
<reference evidence="10 11" key="1">
    <citation type="submission" date="2019-07" db="EMBL/GenBank/DDBJ databases">
        <authorList>
            <person name="Brisse S."/>
            <person name="Rodrigues C."/>
            <person name="Thorpe H."/>
        </authorList>
    </citation>
    <scope>NUCLEOTIDE SEQUENCE [LARGE SCALE GENOMIC DNA]</scope>
    <source>
        <strain evidence="10">SB6422</strain>
    </source>
</reference>
<comment type="subunit">
    <text evidence="7">The complex is probably composed of two ATP-binding proteins, two transmembrane proteins and a solute-binding protein.</text>
</comment>
<accession>A0A564HSM1</accession>
<keyword evidence="5" id="KW-0029">Amino-acid transport</keyword>
<evidence type="ECO:0000256" key="5">
    <source>
        <dbReference type="ARBA" id="ARBA00022970"/>
    </source>
</evidence>
<dbReference type="Gene3D" id="3.10.580.10">
    <property type="entry name" value="CBS-domain"/>
    <property type="match status" value="1"/>
</dbReference>
<organism evidence="10 11">
    <name type="scientific">Klebsiella huaxiensis</name>
    <dbReference type="NCBI Taxonomy" id="2153354"/>
    <lineage>
        <taxon>Bacteria</taxon>
        <taxon>Pseudomonadati</taxon>
        <taxon>Pseudomonadota</taxon>
        <taxon>Gammaproteobacteria</taxon>
        <taxon>Enterobacterales</taxon>
        <taxon>Enterobacteriaceae</taxon>
        <taxon>Klebsiella/Raoultella group</taxon>
        <taxon>Klebsiella</taxon>
    </lineage>
</organism>
<sequence length="426" mass="47207">MLGCKKAIISTRYYIDINKLQETFYCMAIKLEIKNLYKIFGEHPQRAFKYIEKGLSKEQILEKTGLSLGVKDASLTIEEGEIFVIMGLSGSGKSTMVRLLNRLIEPTRGQVLIDGVDIAKISEAELREVRRKKIAMVFQSFALMPHMTVLDNAAFGMELAGVSPQERQEKALDALRQVGLENYAHSYPDELSGGMRQRVGLARALAINPDILLMDEAFSALDPLIRTEMQDELTKLQAKHQRTVVFISHDLDEAMRIGDRIAIMQNGEVVQVGTPDEILNNPANDYVRTFFRGVDISQVFSAKDIARRSPVGLIRKTPGFGPRSALKLLQDEDREYGYVIERGNKFVGIVSIDSLKVALSEGQGIDAALIDSPLAVDAQTPLSELLSHVGHAPCAVPVVDEGHQYIGIISKRMLLQALDREGVNNG</sequence>
<dbReference type="GO" id="GO:0015418">
    <property type="term" value="F:ABC-type quaternary ammonium compound transporting activity"/>
    <property type="evidence" value="ECO:0007669"/>
    <property type="project" value="UniProtKB-EC"/>
</dbReference>
<keyword evidence="7" id="KW-0472">Membrane</keyword>
<comment type="subcellular location">
    <subcellularLocation>
        <location evidence="7">Cell inner membrane</location>
        <topology evidence="7">Peripheral membrane protein</topology>
    </subcellularLocation>
</comment>
<dbReference type="InterPro" id="IPR051921">
    <property type="entry name" value="ABC_osmolyte_uptake_ATP-bind"/>
</dbReference>
<dbReference type="CDD" id="cd03294">
    <property type="entry name" value="ABC_Pro_Gly_Betaine"/>
    <property type="match status" value="1"/>
</dbReference>
<comment type="similarity">
    <text evidence="1 7">Belongs to the ABC transporter superfamily.</text>
</comment>
<keyword evidence="7" id="KW-1003">Cell membrane</keyword>
<dbReference type="InterPro" id="IPR017871">
    <property type="entry name" value="ABC_transporter-like_CS"/>
</dbReference>
<dbReference type="GO" id="GO:0006970">
    <property type="term" value="P:response to osmotic stress"/>
    <property type="evidence" value="ECO:0007669"/>
    <property type="project" value="UniProtKB-ARBA"/>
</dbReference>
<evidence type="ECO:0000259" key="8">
    <source>
        <dbReference type="PROSITE" id="PS50893"/>
    </source>
</evidence>
<keyword evidence="3 7" id="KW-0547">Nucleotide-binding</keyword>
<dbReference type="NCBIfam" id="TIGR01186">
    <property type="entry name" value="proV"/>
    <property type="match status" value="1"/>
</dbReference>
<dbReference type="SUPFAM" id="SSF54631">
    <property type="entry name" value="CBS-domain pair"/>
    <property type="match status" value="1"/>
</dbReference>
<dbReference type="SMART" id="SM00382">
    <property type="entry name" value="AAA"/>
    <property type="match status" value="1"/>
</dbReference>
<dbReference type="GO" id="GO:0005524">
    <property type="term" value="F:ATP binding"/>
    <property type="evidence" value="ECO:0007669"/>
    <property type="project" value="UniProtKB-UniRule"/>
</dbReference>
<dbReference type="EC" id="7.6.2.9" evidence="7"/>
<evidence type="ECO:0000256" key="2">
    <source>
        <dbReference type="ARBA" id="ARBA00022448"/>
    </source>
</evidence>
<dbReference type="InterPro" id="IPR003439">
    <property type="entry name" value="ABC_transporter-like_ATP-bd"/>
</dbReference>
<feature type="domain" description="ABC transporter" evidence="8">
    <location>
        <begin position="55"/>
        <end position="291"/>
    </location>
</feature>
<keyword evidence="6" id="KW-0129">CBS domain</keyword>
<evidence type="ECO:0000256" key="6">
    <source>
        <dbReference type="PROSITE-ProRule" id="PRU00703"/>
    </source>
</evidence>
<dbReference type="SUPFAM" id="SSF52540">
    <property type="entry name" value="P-loop containing nucleoside triphosphate hydrolases"/>
    <property type="match status" value="1"/>
</dbReference>
<dbReference type="InterPro" id="IPR005892">
    <property type="entry name" value="Gly-betaine_transp_ATP-bd"/>
</dbReference>
<dbReference type="Pfam" id="PF00005">
    <property type="entry name" value="ABC_tran"/>
    <property type="match status" value="1"/>
</dbReference>
<dbReference type="PROSITE" id="PS50893">
    <property type="entry name" value="ABC_TRANSPORTER_2"/>
    <property type="match status" value="1"/>
</dbReference>
<dbReference type="GO" id="GO:0031460">
    <property type="term" value="P:glycine betaine transport"/>
    <property type="evidence" value="ECO:0007669"/>
    <property type="project" value="InterPro"/>
</dbReference>
<evidence type="ECO:0000256" key="1">
    <source>
        <dbReference type="ARBA" id="ARBA00005417"/>
    </source>
</evidence>
<dbReference type="InterPro" id="IPR027417">
    <property type="entry name" value="P-loop_NTPase"/>
</dbReference>
<comment type="catalytic activity">
    <reaction evidence="7">
        <text>a quaternary ammonium(out) + ATP + H2O = a quaternary ammonium(in) + ADP + phosphate + H(+)</text>
        <dbReference type="Rhea" id="RHEA:11036"/>
        <dbReference type="ChEBI" id="CHEBI:15377"/>
        <dbReference type="ChEBI" id="CHEBI:15378"/>
        <dbReference type="ChEBI" id="CHEBI:30616"/>
        <dbReference type="ChEBI" id="CHEBI:35267"/>
        <dbReference type="ChEBI" id="CHEBI:43474"/>
        <dbReference type="ChEBI" id="CHEBI:456216"/>
    </reaction>
</comment>
<evidence type="ECO:0000313" key="10">
    <source>
        <dbReference type="EMBL" id="VUS36286.1"/>
    </source>
</evidence>
<keyword evidence="7" id="KW-0997">Cell inner membrane</keyword>
<evidence type="ECO:0000256" key="7">
    <source>
        <dbReference type="RuleBase" id="RU369116"/>
    </source>
</evidence>
<evidence type="ECO:0000313" key="11">
    <source>
        <dbReference type="Proteomes" id="UP000317374"/>
    </source>
</evidence>
<dbReference type="InterPro" id="IPR000644">
    <property type="entry name" value="CBS_dom"/>
</dbReference>
<dbReference type="GO" id="GO:0016887">
    <property type="term" value="F:ATP hydrolysis activity"/>
    <property type="evidence" value="ECO:0007669"/>
    <property type="project" value="UniProtKB-UniRule"/>
</dbReference>
<protein>
    <recommendedName>
        <fullName evidence="7">Quaternary amine transport ATP-binding protein</fullName>
        <ecNumber evidence="7">7.6.2.9</ecNumber>
    </recommendedName>
</protein>
<dbReference type="AlphaFoldDB" id="A0A564HSM1"/>
<dbReference type="FunFam" id="3.40.50.300:FF:000201">
    <property type="entry name" value="Glycine betaine/L-proline ABC transporter ATP-binding protein"/>
    <property type="match status" value="1"/>
</dbReference>
<dbReference type="InterPro" id="IPR046342">
    <property type="entry name" value="CBS_dom_sf"/>
</dbReference>
<gene>
    <name evidence="10" type="primary">proV</name>
    <name evidence="10" type="ORF">SB6422_04558</name>
</gene>
<evidence type="ECO:0000256" key="4">
    <source>
        <dbReference type="ARBA" id="ARBA00022840"/>
    </source>
</evidence>
<dbReference type="NCBIfam" id="NF007480">
    <property type="entry name" value="PRK10070.1"/>
    <property type="match status" value="1"/>
</dbReference>
<dbReference type="PANTHER" id="PTHR43869:SF1">
    <property type="entry name" value="GLYCINE BETAINE_PROLINE BETAINE TRANSPORT SYSTEM ATP-BINDING PROTEIN PROV"/>
    <property type="match status" value="1"/>
</dbReference>
<name>A0A564HSM1_9ENTR</name>
<evidence type="ECO:0000259" key="9">
    <source>
        <dbReference type="PROSITE" id="PS51371"/>
    </source>
</evidence>
<dbReference type="EMBL" id="CABGGW010000005">
    <property type="protein sequence ID" value="VUS36286.1"/>
    <property type="molecule type" value="Genomic_DNA"/>
</dbReference>
<dbReference type="PROSITE" id="PS00211">
    <property type="entry name" value="ABC_TRANSPORTER_1"/>
    <property type="match status" value="1"/>
</dbReference>
<dbReference type="PROSITE" id="PS51371">
    <property type="entry name" value="CBS"/>
    <property type="match status" value="1"/>
</dbReference>